<accession>A0A918YYC0</accession>
<organism evidence="1 2">
    <name type="scientific">Streptomyces capitiformicae</name>
    <dbReference type="NCBI Taxonomy" id="2014920"/>
    <lineage>
        <taxon>Bacteria</taxon>
        <taxon>Bacillati</taxon>
        <taxon>Actinomycetota</taxon>
        <taxon>Actinomycetes</taxon>
        <taxon>Kitasatosporales</taxon>
        <taxon>Streptomycetaceae</taxon>
        <taxon>Streptomyces</taxon>
    </lineage>
</organism>
<dbReference type="Proteomes" id="UP000603227">
    <property type="component" value="Unassembled WGS sequence"/>
</dbReference>
<proteinExistence type="predicted"/>
<dbReference type="AlphaFoldDB" id="A0A918YYC0"/>
<comment type="caution">
    <text evidence="1">The sequence shown here is derived from an EMBL/GenBank/DDBJ whole genome shotgun (WGS) entry which is preliminary data.</text>
</comment>
<name>A0A918YYC0_9ACTN</name>
<reference evidence="1" key="2">
    <citation type="submission" date="2020-09" db="EMBL/GenBank/DDBJ databases">
        <authorList>
            <person name="Sun Q."/>
            <person name="Zhou Y."/>
        </authorList>
    </citation>
    <scope>NUCLEOTIDE SEQUENCE</scope>
    <source>
        <strain evidence="1">CGMCC 4.7403</strain>
    </source>
</reference>
<gene>
    <name evidence="1" type="ORF">GCM10017771_45550</name>
</gene>
<sequence length="64" mass="7611">MLKRLSDAQIDREIWYTPLFEGDRRPLAQLVGVMLKVPQLRESLYEITDEHCQRPLSSALIHFW</sequence>
<dbReference type="EMBL" id="BNAT01000015">
    <property type="protein sequence ID" value="GHE29620.1"/>
    <property type="molecule type" value="Genomic_DNA"/>
</dbReference>
<protein>
    <submittedName>
        <fullName evidence="1">Uncharacterized protein</fullName>
    </submittedName>
</protein>
<evidence type="ECO:0000313" key="2">
    <source>
        <dbReference type="Proteomes" id="UP000603227"/>
    </source>
</evidence>
<keyword evidence="2" id="KW-1185">Reference proteome</keyword>
<dbReference type="RefSeq" id="WP_189784321.1">
    <property type="nucleotide sequence ID" value="NZ_CP022161.1"/>
</dbReference>
<evidence type="ECO:0000313" key="1">
    <source>
        <dbReference type="EMBL" id="GHE29620.1"/>
    </source>
</evidence>
<reference evidence="1" key="1">
    <citation type="journal article" date="2014" name="Int. J. Syst. Evol. Microbiol.">
        <title>Complete genome sequence of Corynebacterium casei LMG S-19264T (=DSM 44701T), isolated from a smear-ripened cheese.</title>
        <authorList>
            <consortium name="US DOE Joint Genome Institute (JGI-PGF)"/>
            <person name="Walter F."/>
            <person name="Albersmeier A."/>
            <person name="Kalinowski J."/>
            <person name="Ruckert C."/>
        </authorList>
    </citation>
    <scope>NUCLEOTIDE SEQUENCE</scope>
    <source>
        <strain evidence="1">CGMCC 4.7403</strain>
    </source>
</reference>